<dbReference type="Proteomes" id="UP000014760">
    <property type="component" value="Unassembled WGS sequence"/>
</dbReference>
<accession>R7VF67</accession>
<dbReference type="EMBL" id="KB292602">
    <property type="protein sequence ID" value="ELU17254.1"/>
    <property type="molecule type" value="Genomic_DNA"/>
</dbReference>
<protein>
    <recommendedName>
        <fullName evidence="5">Murine leukemia virus integrase C-terminal domain-containing protein</fullName>
    </recommendedName>
</protein>
<proteinExistence type="predicted"/>
<evidence type="ECO:0000313" key="2">
    <source>
        <dbReference type="EMBL" id="ELU17254.1"/>
    </source>
</evidence>
<reference evidence="3" key="3">
    <citation type="submission" date="2015-06" db="UniProtKB">
        <authorList>
            <consortium name="EnsemblMetazoa"/>
        </authorList>
    </citation>
    <scope>IDENTIFICATION</scope>
</reference>
<feature type="compositionally biased region" description="Basic and acidic residues" evidence="1">
    <location>
        <begin position="191"/>
        <end position="221"/>
    </location>
</feature>
<dbReference type="EnsemblMetazoa" id="CapteT208851">
    <property type="protein sequence ID" value="CapteP208851"/>
    <property type="gene ID" value="CapteG208851"/>
</dbReference>
<dbReference type="HOGENOM" id="CLU_1138929_0_0_1"/>
<evidence type="ECO:0000256" key="1">
    <source>
        <dbReference type="SAM" id="MobiDB-lite"/>
    </source>
</evidence>
<reference evidence="2 4" key="2">
    <citation type="journal article" date="2013" name="Nature">
        <title>Insights into bilaterian evolution from three spiralian genomes.</title>
        <authorList>
            <person name="Simakov O."/>
            <person name="Marletaz F."/>
            <person name="Cho S.J."/>
            <person name="Edsinger-Gonzales E."/>
            <person name="Havlak P."/>
            <person name="Hellsten U."/>
            <person name="Kuo D.H."/>
            <person name="Larsson T."/>
            <person name="Lv J."/>
            <person name="Arendt D."/>
            <person name="Savage R."/>
            <person name="Osoegawa K."/>
            <person name="de Jong P."/>
            <person name="Grimwood J."/>
            <person name="Chapman J.A."/>
            <person name="Shapiro H."/>
            <person name="Aerts A."/>
            <person name="Otillar R.P."/>
            <person name="Terry A.Y."/>
            <person name="Boore J.L."/>
            <person name="Grigoriev I.V."/>
            <person name="Lindberg D.R."/>
            <person name="Seaver E.C."/>
            <person name="Weisblat D.A."/>
            <person name="Putnam N.H."/>
            <person name="Rokhsar D.S."/>
        </authorList>
    </citation>
    <scope>NUCLEOTIDE SEQUENCE</scope>
    <source>
        <strain evidence="2 4">I ESC-2004</strain>
    </source>
</reference>
<sequence length="244" mass="28548">MVSATRITPYLASFGVRPRVPKCLTPSAPMEERLHNLYVAHKFLTEYHKTQTAKYKEKKPVEARALQPGVFVSVRNRNPSKGEPKWQPGYQVFSSRGPALRIRQLETHREYRLNRKDVWVIPAATPYDEIDPLPPKKRRVKETDLPIMTSPLALPTEPTVLTPPGTRAIKLYHLIKTSRATRIAKCQRMHGGSEEKNELFREMKEERGKIEEERASVERERRQWKMEQTILEEKMVQVQEERRQ</sequence>
<gene>
    <name evidence="2" type="ORF">CAPTEDRAFT_208851</name>
</gene>
<evidence type="ECO:0000313" key="4">
    <source>
        <dbReference type="Proteomes" id="UP000014760"/>
    </source>
</evidence>
<evidence type="ECO:0008006" key="5">
    <source>
        <dbReference type="Google" id="ProtNLM"/>
    </source>
</evidence>
<feature type="region of interest" description="Disordered" evidence="1">
    <location>
        <begin position="190"/>
        <end position="221"/>
    </location>
</feature>
<name>R7VF67_CAPTE</name>
<organism evidence="2">
    <name type="scientific">Capitella teleta</name>
    <name type="common">Polychaete worm</name>
    <dbReference type="NCBI Taxonomy" id="283909"/>
    <lineage>
        <taxon>Eukaryota</taxon>
        <taxon>Metazoa</taxon>
        <taxon>Spiralia</taxon>
        <taxon>Lophotrochozoa</taxon>
        <taxon>Annelida</taxon>
        <taxon>Polychaeta</taxon>
        <taxon>Sedentaria</taxon>
        <taxon>Scolecida</taxon>
        <taxon>Capitellidae</taxon>
        <taxon>Capitella</taxon>
    </lineage>
</organism>
<keyword evidence="4" id="KW-1185">Reference proteome</keyword>
<evidence type="ECO:0000313" key="3">
    <source>
        <dbReference type="EnsemblMetazoa" id="CapteP208851"/>
    </source>
</evidence>
<reference evidence="4" key="1">
    <citation type="submission" date="2012-12" db="EMBL/GenBank/DDBJ databases">
        <authorList>
            <person name="Hellsten U."/>
            <person name="Grimwood J."/>
            <person name="Chapman J.A."/>
            <person name="Shapiro H."/>
            <person name="Aerts A."/>
            <person name="Otillar R.P."/>
            <person name="Terry A.Y."/>
            <person name="Boore J.L."/>
            <person name="Simakov O."/>
            <person name="Marletaz F."/>
            <person name="Cho S.-J."/>
            <person name="Edsinger-Gonzales E."/>
            <person name="Havlak P."/>
            <person name="Kuo D.-H."/>
            <person name="Larsson T."/>
            <person name="Lv J."/>
            <person name="Arendt D."/>
            <person name="Savage R."/>
            <person name="Osoegawa K."/>
            <person name="de Jong P."/>
            <person name="Lindberg D.R."/>
            <person name="Seaver E.C."/>
            <person name="Weisblat D.A."/>
            <person name="Putnam N.H."/>
            <person name="Grigoriev I.V."/>
            <person name="Rokhsar D.S."/>
        </authorList>
    </citation>
    <scope>NUCLEOTIDE SEQUENCE</scope>
    <source>
        <strain evidence="4">I ESC-2004</strain>
    </source>
</reference>
<dbReference type="EMBL" id="AMQN01016972">
    <property type="status" value="NOT_ANNOTATED_CDS"/>
    <property type="molecule type" value="Genomic_DNA"/>
</dbReference>
<dbReference type="AlphaFoldDB" id="R7VF67"/>